<dbReference type="GO" id="GO:0052689">
    <property type="term" value="F:carboxylic ester hydrolase activity"/>
    <property type="evidence" value="ECO:0007669"/>
    <property type="project" value="UniProtKB-KW"/>
</dbReference>
<dbReference type="EMBL" id="SJPM01000002">
    <property type="protein sequence ID" value="TWU01512.1"/>
    <property type="molecule type" value="Genomic_DNA"/>
</dbReference>
<dbReference type="SUPFAM" id="SSF53474">
    <property type="entry name" value="alpha/beta-Hydrolases"/>
    <property type="match status" value="1"/>
</dbReference>
<dbReference type="Gene3D" id="3.40.50.1820">
    <property type="entry name" value="alpha/beta hydrolase"/>
    <property type="match status" value="1"/>
</dbReference>
<evidence type="ECO:0000313" key="6">
    <source>
        <dbReference type="Proteomes" id="UP000316213"/>
    </source>
</evidence>
<dbReference type="Pfam" id="PF22244">
    <property type="entry name" value="GCE_fung"/>
    <property type="match status" value="1"/>
</dbReference>
<gene>
    <name evidence="5" type="ORF">Pla100_12470</name>
</gene>
<evidence type="ECO:0000256" key="2">
    <source>
        <dbReference type="ARBA" id="ARBA00022729"/>
    </source>
</evidence>
<keyword evidence="3" id="KW-0378">Hydrolase</keyword>
<dbReference type="RefSeq" id="WP_231602771.1">
    <property type="nucleotide sequence ID" value="NZ_SJPM01000002.1"/>
</dbReference>
<dbReference type="InterPro" id="IPR054579">
    <property type="entry name" value="GCE-like_dom"/>
</dbReference>
<keyword evidence="1" id="KW-0719">Serine esterase</keyword>
<reference evidence="5 6" key="1">
    <citation type="submission" date="2019-02" db="EMBL/GenBank/DDBJ databases">
        <title>Deep-cultivation of Planctomycetes and their phenomic and genomic characterization uncovers novel biology.</title>
        <authorList>
            <person name="Wiegand S."/>
            <person name="Jogler M."/>
            <person name="Boedeker C."/>
            <person name="Pinto D."/>
            <person name="Vollmers J."/>
            <person name="Rivas-Marin E."/>
            <person name="Kohn T."/>
            <person name="Peeters S.H."/>
            <person name="Heuer A."/>
            <person name="Rast P."/>
            <person name="Oberbeckmann S."/>
            <person name="Bunk B."/>
            <person name="Jeske O."/>
            <person name="Meyerdierks A."/>
            <person name="Storesund J.E."/>
            <person name="Kallscheuer N."/>
            <person name="Luecker S."/>
            <person name="Lage O.M."/>
            <person name="Pohl T."/>
            <person name="Merkel B.J."/>
            <person name="Hornburger P."/>
            <person name="Mueller R.-W."/>
            <person name="Bruemmer F."/>
            <person name="Labrenz M."/>
            <person name="Spormann A.M."/>
            <person name="Op Den Camp H."/>
            <person name="Overmann J."/>
            <person name="Amann R."/>
            <person name="Jetten M.S.M."/>
            <person name="Mascher T."/>
            <person name="Medema M.H."/>
            <person name="Devos D.P."/>
            <person name="Kaster A.-K."/>
            <person name="Ovreas L."/>
            <person name="Rohde M."/>
            <person name="Galperin M.Y."/>
            <person name="Jogler C."/>
        </authorList>
    </citation>
    <scope>NUCLEOTIDE SEQUENCE [LARGE SCALE GENOMIC DNA]</scope>
    <source>
        <strain evidence="5 6">Pla100</strain>
    </source>
</reference>
<name>A0A5C6AR93_9BACT</name>
<proteinExistence type="predicted"/>
<comment type="caution">
    <text evidence="5">The sequence shown here is derived from an EMBL/GenBank/DDBJ whole genome shotgun (WGS) entry which is preliminary data.</text>
</comment>
<sequence length="471" mass="52197">MRFFGPAFRLTVFLVVASPLTALPLNTVWRRLEAASPADTKPAPTKSAKFVPNYDESKIPEFTLPDPLIDANGERIDTRNDWESRRRETLLKFEHHVFGSMPTQRRIHTEIVRRDPTWNHGKTTRYELTVTLLPLSESNEQPDTNQPGLDLMVLIDVPSSASADNPVPAFLGLNFQGNHTVTDDPLVRISPSWVRDRRDATSRGNTPLDAGRGVASDRWPLSMINDRGYAVATLYYGDIDPDFDDGFQNGVHGLFADWIERLPADIRPGSIAGWTYGLQCVLDAIVQTPALGIDADQVAVIGHSRLGKTSLWAGAVDPRFAVIISNNSGCGGVALSRRAIGETVGRINTSFPHWFCDRFNDYNENENALPVDSHQLIALAAPRPVAIGSATEDTWADPKGEFLAGVHASPVYQLFDKPGLVDANGQSPTLMPAPNEAYPDGTITYHLRDGKHDLTEHDWKRYLDLFDRVRD</sequence>
<feature type="domain" description="4-O-methyl-glucuronoyl methylesterase-like" evidence="4">
    <location>
        <begin position="268"/>
        <end position="414"/>
    </location>
</feature>
<accession>A0A5C6AR93</accession>
<dbReference type="AlphaFoldDB" id="A0A5C6AR93"/>
<evidence type="ECO:0000259" key="4">
    <source>
        <dbReference type="Pfam" id="PF22244"/>
    </source>
</evidence>
<keyword evidence="6" id="KW-1185">Reference proteome</keyword>
<dbReference type="Proteomes" id="UP000316213">
    <property type="component" value="Unassembled WGS sequence"/>
</dbReference>
<evidence type="ECO:0000313" key="5">
    <source>
        <dbReference type="EMBL" id="TWU01512.1"/>
    </source>
</evidence>
<keyword evidence="2" id="KW-0732">Signal</keyword>
<dbReference type="InterPro" id="IPR029058">
    <property type="entry name" value="AB_hydrolase_fold"/>
</dbReference>
<evidence type="ECO:0000256" key="1">
    <source>
        <dbReference type="ARBA" id="ARBA00022487"/>
    </source>
</evidence>
<protein>
    <recommendedName>
        <fullName evidence="4">4-O-methyl-glucuronoyl methylesterase-like domain-containing protein</fullName>
    </recommendedName>
</protein>
<organism evidence="5 6">
    <name type="scientific">Neorhodopirellula pilleata</name>
    <dbReference type="NCBI Taxonomy" id="2714738"/>
    <lineage>
        <taxon>Bacteria</taxon>
        <taxon>Pseudomonadati</taxon>
        <taxon>Planctomycetota</taxon>
        <taxon>Planctomycetia</taxon>
        <taxon>Pirellulales</taxon>
        <taxon>Pirellulaceae</taxon>
        <taxon>Neorhodopirellula</taxon>
    </lineage>
</organism>
<evidence type="ECO:0000256" key="3">
    <source>
        <dbReference type="ARBA" id="ARBA00022801"/>
    </source>
</evidence>